<feature type="chain" id="PRO_5031141957" description="PSI-F" evidence="2">
    <location>
        <begin position="19"/>
        <end position="223"/>
    </location>
</feature>
<evidence type="ECO:0000256" key="1">
    <source>
        <dbReference type="SAM" id="MobiDB-lite"/>
    </source>
</evidence>
<protein>
    <recommendedName>
        <fullName evidence="4">PSI-F</fullName>
    </recommendedName>
</protein>
<gene>
    <name evidence="3" type="ORF">PANT1444_LOCUS20216</name>
</gene>
<feature type="signal peptide" evidence="2">
    <location>
        <begin position="1"/>
        <end position="18"/>
    </location>
</feature>
<dbReference type="AlphaFoldDB" id="A0A7S0NFC4"/>
<evidence type="ECO:0000313" key="3">
    <source>
        <dbReference type="EMBL" id="CAD8510089.1"/>
    </source>
</evidence>
<keyword evidence="2" id="KW-0732">Signal</keyword>
<evidence type="ECO:0008006" key="4">
    <source>
        <dbReference type="Google" id="ProtNLM"/>
    </source>
</evidence>
<proteinExistence type="predicted"/>
<name>A0A7S0NFC4_9EUKA</name>
<reference evidence="3" key="1">
    <citation type="submission" date="2021-01" db="EMBL/GenBank/DDBJ databases">
        <authorList>
            <person name="Corre E."/>
            <person name="Pelletier E."/>
            <person name="Niang G."/>
            <person name="Scheremetjew M."/>
            <person name="Finn R."/>
            <person name="Kale V."/>
            <person name="Holt S."/>
            <person name="Cochrane G."/>
            <person name="Meng A."/>
            <person name="Brown T."/>
            <person name="Cohen L."/>
        </authorList>
    </citation>
    <scope>NUCLEOTIDE SEQUENCE</scope>
    <source>
        <strain evidence="3">CCMP1374</strain>
    </source>
</reference>
<accession>A0A7S0NFC4</accession>
<dbReference type="EMBL" id="HBEP01035629">
    <property type="protein sequence ID" value="CAD8510089.1"/>
    <property type="molecule type" value="Transcribed_RNA"/>
</dbReference>
<sequence>MKSALIVAILLGASPVAAFCVAGRPLMRASTRAPAPQLVLGRVRKFVSNRLPNRFRNDNDAEEDAFTGEARTTRPGFDPSSEAGIDQKRLSAADSVLVKFGLKTEDECVLPEEGEDLMEQIKCAGRAGIISYILWEWAFWIGAGGVACFAYFQASGGWPDLSNPEDQAKVGASAFAFVNVARLAVPLRIGLALGTTPWVDENLVQRFLANDDQAGGSDGLDGR</sequence>
<organism evidence="3">
    <name type="scientific">Phaeocystis antarctica</name>
    <dbReference type="NCBI Taxonomy" id="33657"/>
    <lineage>
        <taxon>Eukaryota</taxon>
        <taxon>Haptista</taxon>
        <taxon>Haptophyta</taxon>
        <taxon>Prymnesiophyceae</taxon>
        <taxon>Phaeocystales</taxon>
        <taxon>Phaeocystaceae</taxon>
        <taxon>Phaeocystis</taxon>
    </lineage>
</organism>
<feature type="region of interest" description="Disordered" evidence="1">
    <location>
        <begin position="55"/>
        <end position="84"/>
    </location>
</feature>
<evidence type="ECO:0000256" key="2">
    <source>
        <dbReference type="SAM" id="SignalP"/>
    </source>
</evidence>